<dbReference type="InterPro" id="IPR004358">
    <property type="entry name" value="Sig_transdc_His_kin-like_C"/>
</dbReference>
<dbReference type="InterPro" id="IPR036890">
    <property type="entry name" value="HATPase_C_sf"/>
</dbReference>
<evidence type="ECO:0000256" key="13">
    <source>
        <dbReference type="ARBA" id="ARBA00023136"/>
    </source>
</evidence>
<evidence type="ECO:0000256" key="2">
    <source>
        <dbReference type="ARBA" id="ARBA00004651"/>
    </source>
</evidence>
<dbReference type="InterPro" id="IPR003594">
    <property type="entry name" value="HATPase_dom"/>
</dbReference>
<comment type="catalytic activity">
    <reaction evidence="1">
        <text>ATP + protein L-histidine = ADP + protein N-phospho-L-histidine.</text>
        <dbReference type="EC" id="2.7.13.3"/>
    </reaction>
</comment>
<dbReference type="InterPro" id="IPR029151">
    <property type="entry name" value="Sensor-like_sf"/>
</dbReference>
<evidence type="ECO:0000256" key="5">
    <source>
        <dbReference type="ARBA" id="ARBA00022553"/>
    </source>
</evidence>
<dbReference type="SUPFAM" id="SSF103190">
    <property type="entry name" value="Sensory domain-like"/>
    <property type="match status" value="1"/>
</dbReference>
<evidence type="ECO:0000313" key="17">
    <source>
        <dbReference type="Proteomes" id="UP001165492"/>
    </source>
</evidence>
<evidence type="ECO:0000256" key="3">
    <source>
        <dbReference type="ARBA" id="ARBA00012438"/>
    </source>
</evidence>
<evidence type="ECO:0000256" key="10">
    <source>
        <dbReference type="ARBA" id="ARBA00022840"/>
    </source>
</evidence>
<comment type="caution">
    <text evidence="16">The sequence shown here is derived from an EMBL/GenBank/DDBJ whole genome shotgun (WGS) entry which is preliminary data.</text>
</comment>
<keyword evidence="5" id="KW-0597">Phosphoprotein</keyword>
<dbReference type="NCBIfam" id="NF008298">
    <property type="entry name" value="PRK11086.1"/>
    <property type="match status" value="1"/>
</dbReference>
<keyword evidence="17" id="KW-1185">Reference proteome</keyword>
<keyword evidence="9 16" id="KW-0418">Kinase</keyword>
<feature type="domain" description="Histidine kinase" evidence="15">
    <location>
        <begin position="426"/>
        <end position="526"/>
    </location>
</feature>
<dbReference type="InterPro" id="IPR035965">
    <property type="entry name" value="PAS-like_dom_sf"/>
</dbReference>
<dbReference type="Pfam" id="PF02518">
    <property type="entry name" value="HATPase_c"/>
    <property type="match status" value="1"/>
</dbReference>
<dbReference type="Proteomes" id="UP001165492">
    <property type="component" value="Unassembled WGS sequence"/>
</dbReference>
<dbReference type="Gene3D" id="1.10.287.130">
    <property type="match status" value="1"/>
</dbReference>
<organism evidence="16 17">
    <name type="scientific">Pelosinus baikalensis</name>
    <dbReference type="NCBI Taxonomy" id="2892015"/>
    <lineage>
        <taxon>Bacteria</taxon>
        <taxon>Bacillati</taxon>
        <taxon>Bacillota</taxon>
        <taxon>Negativicutes</taxon>
        <taxon>Selenomonadales</taxon>
        <taxon>Sporomusaceae</taxon>
        <taxon>Pelosinus</taxon>
    </lineage>
</organism>
<keyword evidence="7 14" id="KW-0812">Transmembrane</keyword>
<evidence type="ECO:0000256" key="12">
    <source>
        <dbReference type="ARBA" id="ARBA00023012"/>
    </source>
</evidence>
<evidence type="ECO:0000256" key="1">
    <source>
        <dbReference type="ARBA" id="ARBA00000085"/>
    </source>
</evidence>
<dbReference type="Gene3D" id="3.30.565.10">
    <property type="entry name" value="Histidine kinase-like ATPase, C-terminal domain"/>
    <property type="match status" value="1"/>
</dbReference>
<dbReference type="InterPro" id="IPR005467">
    <property type="entry name" value="His_kinase_dom"/>
</dbReference>
<reference evidence="16" key="1">
    <citation type="submission" date="2021-11" db="EMBL/GenBank/DDBJ databases">
        <title>Description of a new species Pelosinus isolated from the bottom sediments of Lake Baikal.</title>
        <authorList>
            <person name="Zakharyuk A."/>
        </authorList>
    </citation>
    <scope>NUCLEOTIDE SEQUENCE</scope>
    <source>
        <strain evidence="16">Bkl1</strain>
    </source>
</reference>
<comment type="subcellular location">
    <subcellularLocation>
        <location evidence="2">Cell membrane</location>
        <topology evidence="2">Multi-pass membrane protein</topology>
    </subcellularLocation>
</comment>
<dbReference type="InterPro" id="IPR033463">
    <property type="entry name" value="sCache_3"/>
</dbReference>
<dbReference type="Pfam" id="PF17203">
    <property type="entry name" value="sCache_3_2"/>
    <property type="match status" value="1"/>
</dbReference>
<dbReference type="EC" id="2.7.13.3" evidence="3"/>
<evidence type="ECO:0000259" key="15">
    <source>
        <dbReference type="PROSITE" id="PS50109"/>
    </source>
</evidence>
<dbReference type="Pfam" id="PF00989">
    <property type="entry name" value="PAS"/>
    <property type="match status" value="1"/>
</dbReference>
<sequence>MRTKKSLFSLQTKIAVLACIVVALALLVADVIINAKISENAQTEASNEAIEIARIVANSAVVIEGLSGKRDEKQIQVFTEKTLSISDVRFITVMDMNRVRKSHPNASKIGEYYEEDDADPVFEGQENTSINQGSLGTSLRALSPVFDEDGRQIGVVLVGIMVESVQVAIDDNRAGIYIGVGVGMLVGVLGALLLARNIKKILFGLEPSAIAKIFEERSAMLQSVREGILAVDQESRMTIANEEAIRLFQQAGIEGDPIGKKVDEYVPNTRLQNILKTGEAELDQEQDLNGTIILANRIPVIVDGEIVGAIATFRDKTEIRQLAEKLTGVRIYAEALRSQTHEFMNKLHVILGMIRMGYYDRLTQYVSGIAHQYQLEVGFVVKKIKDPVLAGFLLGKLSLAREAGVEMKLSETSFLPEPDQPEIVHELITIIGNLINNALDAVEKSTTKEIGIDFSHGNNVLTIEVSDTGLGMDEEVKQNIFMRGYSTKGEDRGLGLYLIQRSLERLGGEINVISNINKGTLFRVTVLYWGKEGYID</sequence>
<feature type="transmembrane region" description="Helical" evidence="14">
    <location>
        <begin position="174"/>
        <end position="195"/>
    </location>
</feature>
<keyword evidence="4" id="KW-1003">Cell membrane</keyword>
<keyword evidence="10" id="KW-0067">ATP-binding</keyword>
<dbReference type="Gene3D" id="3.30.450.20">
    <property type="entry name" value="PAS domain"/>
    <property type="match status" value="2"/>
</dbReference>
<dbReference type="InterPro" id="IPR039506">
    <property type="entry name" value="SPOB_a"/>
</dbReference>
<dbReference type="PANTHER" id="PTHR43547:SF10">
    <property type="entry name" value="SENSOR HISTIDINE KINASE DCUS"/>
    <property type="match status" value="1"/>
</dbReference>
<evidence type="ECO:0000313" key="16">
    <source>
        <dbReference type="EMBL" id="MCC5466776.1"/>
    </source>
</evidence>
<evidence type="ECO:0000256" key="11">
    <source>
        <dbReference type="ARBA" id="ARBA00022989"/>
    </source>
</evidence>
<evidence type="ECO:0000256" key="9">
    <source>
        <dbReference type="ARBA" id="ARBA00022777"/>
    </source>
</evidence>
<evidence type="ECO:0000256" key="8">
    <source>
        <dbReference type="ARBA" id="ARBA00022741"/>
    </source>
</evidence>
<dbReference type="PRINTS" id="PR00344">
    <property type="entry name" value="BCTRLSENSOR"/>
</dbReference>
<evidence type="ECO:0000256" key="4">
    <source>
        <dbReference type="ARBA" id="ARBA00022475"/>
    </source>
</evidence>
<evidence type="ECO:0000256" key="7">
    <source>
        <dbReference type="ARBA" id="ARBA00022692"/>
    </source>
</evidence>
<evidence type="ECO:0000256" key="6">
    <source>
        <dbReference type="ARBA" id="ARBA00022679"/>
    </source>
</evidence>
<keyword evidence="11 14" id="KW-1133">Transmembrane helix</keyword>
<protein>
    <recommendedName>
        <fullName evidence="3">histidine kinase</fullName>
        <ecNumber evidence="3">2.7.13.3</ecNumber>
    </recommendedName>
</protein>
<keyword evidence="8" id="KW-0547">Nucleotide-binding</keyword>
<dbReference type="GO" id="GO:0004673">
    <property type="term" value="F:protein histidine kinase activity"/>
    <property type="evidence" value="ECO:0007669"/>
    <property type="project" value="UniProtKB-EC"/>
</dbReference>
<dbReference type="PANTHER" id="PTHR43547">
    <property type="entry name" value="TWO-COMPONENT HISTIDINE KINASE"/>
    <property type="match status" value="1"/>
</dbReference>
<proteinExistence type="predicted"/>
<gene>
    <name evidence="16" type="primary">dcuS</name>
    <name evidence="16" type="ORF">LMF89_15620</name>
</gene>
<keyword evidence="6 16" id="KW-0808">Transferase</keyword>
<dbReference type="EMBL" id="JAJHJB010000022">
    <property type="protein sequence ID" value="MCC5466776.1"/>
    <property type="molecule type" value="Genomic_DNA"/>
</dbReference>
<dbReference type="InterPro" id="IPR013767">
    <property type="entry name" value="PAS_fold"/>
</dbReference>
<accession>A0ABS8HUD8</accession>
<dbReference type="Pfam" id="PF14689">
    <property type="entry name" value="SPOB_a"/>
    <property type="match status" value="1"/>
</dbReference>
<dbReference type="SMART" id="SM00387">
    <property type="entry name" value="HATPase_c"/>
    <property type="match status" value="1"/>
</dbReference>
<keyword evidence="12" id="KW-0902">Two-component regulatory system</keyword>
<evidence type="ECO:0000256" key="14">
    <source>
        <dbReference type="SAM" id="Phobius"/>
    </source>
</evidence>
<name>A0ABS8HUD8_9FIRM</name>
<dbReference type="SUPFAM" id="SSF55874">
    <property type="entry name" value="ATPase domain of HSP90 chaperone/DNA topoisomerase II/histidine kinase"/>
    <property type="match status" value="1"/>
</dbReference>
<dbReference type="SUPFAM" id="SSF55785">
    <property type="entry name" value="PYP-like sensor domain (PAS domain)"/>
    <property type="match status" value="1"/>
</dbReference>
<dbReference type="PROSITE" id="PS50109">
    <property type="entry name" value="HIS_KIN"/>
    <property type="match status" value="1"/>
</dbReference>
<dbReference type="RefSeq" id="WP_229535876.1">
    <property type="nucleotide sequence ID" value="NZ_JAJHJB010000022.1"/>
</dbReference>
<keyword evidence="13 14" id="KW-0472">Membrane</keyword>